<dbReference type="HAMAP" id="MF_01588">
    <property type="entry name" value="DNA_ligase_A"/>
    <property type="match status" value="1"/>
</dbReference>
<evidence type="ECO:0000256" key="9">
    <source>
        <dbReference type="ARBA" id="ARBA00022842"/>
    </source>
</evidence>
<dbReference type="GO" id="GO:0046872">
    <property type="term" value="F:metal ion binding"/>
    <property type="evidence" value="ECO:0007669"/>
    <property type="project" value="UniProtKB-KW"/>
</dbReference>
<dbReference type="FunFam" id="1.10.150.20:FF:000007">
    <property type="entry name" value="DNA ligase"/>
    <property type="match status" value="1"/>
</dbReference>
<evidence type="ECO:0000256" key="15">
    <source>
        <dbReference type="HAMAP-Rule" id="MF_01588"/>
    </source>
</evidence>
<dbReference type="InterPro" id="IPR036420">
    <property type="entry name" value="BRCT_dom_sf"/>
</dbReference>
<dbReference type="EC" id="6.5.1.2" evidence="2 15"/>
<dbReference type="PROSITE" id="PS01055">
    <property type="entry name" value="DNA_LIGASE_N1"/>
    <property type="match status" value="1"/>
</dbReference>
<evidence type="ECO:0000256" key="4">
    <source>
        <dbReference type="ARBA" id="ARBA00022598"/>
    </source>
</evidence>
<comment type="cofactor">
    <cofactor evidence="15">
        <name>Mg(2+)</name>
        <dbReference type="ChEBI" id="CHEBI:18420"/>
    </cofactor>
    <cofactor evidence="15">
        <name>Mn(2+)</name>
        <dbReference type="ChEBI" id="CHEBI:29035"/>
    </cofactor>
</comment>
<dbReference type="InterPro" id="IPR041663">
    <property type="entry name" value="DisA/LigA_HHH"/>
</dbReference>
<keyword evidence="10 15" id="KW-0520">NAD</keyword>
<dbReference type="InterPro" id="IPR012340">
    <property type="entry name" value="NA-bd_OB-fold"/>
</dbReference>
<dbReference type="FunFam" id="1.10.150.20:FF:000006">
    <property type="entry name" value="DNA ligase"/>
    <property type="match status" value="1"/>
</dbReference>
<evidence type="ECO:0000256" key="16">
    <source>
        <dbReference type="RuleBase" id="RU000618"/>
    </source>
</evidence>
<feature type="active site" description="N6-AMP-lysine intermediate" evidence="15">
    <location>
        <position position="116"/>
    </location>
</feature>
<dbReference type="SMART" id="SM00292">
    <property type="entry name" value="BRCT"/>
    <property type="match status" value="1"/>
</dbReference>
<dbReference type="FunFam" id="1.10.287.610:FF:000002">
    <property type="entry name" value="DNA ligase"/>
    <property type="match status" value="1"/>
</dbReference>
<dbReference type="AlphaFoldDB" id="A0A1Y3PAQ0"/>
<dbReference type="Gene3D" id="3.40.50.10190">
    <property type="entry name" value="BRCT domain"/>
    <property type="match status" value="1"/>
</dbReference>
<keyword evidence="6 15" id="KW-0479">Metal-binding</keyword>
<protein>
    <recommendedName>
        <fullName evidence="3 15">DNA ligase</fullName>
        <ecNumber evidence="2 15">6.5.1.2</ecNumber>
    </recommendedName>
    <alternativeName>
        <fullName evidence="15">Polydeoxyribonucleotide synthase [NAD(+)]</fullName>
    </alternativeName>
</protein>
<gene>
    <name evidence="15" type="primary">ligA</name>
    <name evidence="18" type="ORF">BAA01_00835</name>
</gene>
<dbReference type="Pfam" id="PF22745">
    <property type="entry name" value="Nlig-Ia"/>
    <property type="match status" value="1"/>
</dbReference>
<dbReference type="SMART" id="SM00532">
    <property type="entry name" value="LIGANc"/>
    <property type="match status" value="1"/>
</dbReference>
<dbReference type="Pfam" id="PF00533">
    <property type="entry name" value="BRCT"/>
    <property type="match status" value="1"/>
</dbReference>
<keyword evidence="4 15" id="KW-0436">Ligase</keyword>
<comment type="function">
    <text evidence="1 15">DNA ligase that catalyzes the formation of phosphodiester linkages between 5'-phosphoryl and 3'-hydroxyl groups in double-stranded DNA using NAD as a coenzyme and as the energy source for the reaction. It is essential for DNA replication and repair of damaged DNA.</text>
</comment>
<dbReference type="GO" id="GO:0006281">
    <property type="term" value="P:DNA repair"/>
    <property type="evidence" value="ECO:0007669"/>
    <property type="project" value="UniProtKB-KW"/>
</dbReference>
<comment type="similarity">
    <text evidence="14 15">Belongs to the NAD-dependent DNA ligase family. LigA subfamily.</text>
</comment>
<dbReference type="Pfam" id="PF01653">
    <property type="entry name" value="DNA_ligase_aden"/>
    <property type="match status" value="1"/>
</dbReference>
<evidence type="ECO:0000256" key="12">
    <source>
        <dbReference type="ARBA" id="ARBA00023211"/>
    </source>
</evidence>
<sequence>MNREMAAERINQLREEIHKHNIHYYVHDNPQISDQAYDALMQELLELEQKYPELITPDSPTQRVGAAPLSGFAKVTHRTPMLSLSNAFQEAELRDFDRRVRNLLHEPEIDYMVELKVDGLAISLRYEEGVFIQGATRGDGMVGEDITLNLRTIRSIPLRLTEPVSLEVRGEVYLPKHEFLRLNEERESLGEPLFANPRNAAAGSVRQLDPRITAKRSLDCFIYGVGYWEGSTLSRHSQSLEELQRLGFRVNRERRLCRGIDEVLRYVQEWTGRRHELPYEIDGMVVKVDRLDWQERLGWTARSPRWAIAYKFPEEEAMTRLVEIELNVGRTGVVTPTAILEPVKLAGTTVRRASLHNEDLIREKDIRIGDVVVVKKAGDIIPEVVRSVPEKRTGEERPFRMPSHCPECRSPLVKLEGEVAWRCINPECHAHLREGLIHFASRNAMDIGGLGEKVITQLFDAGLLRSPADLYTLKEEELLKLERMGKKSVANLLAAIERSKSNPLSRLIFALGIRHVGEKAARTLAEHFGTMERLQQASEEELLALEEIGPKIAQSICSYFSQPSVQEMLEKLRAAGVNMRQPQTVQPSAEESPLAGKTVVLTGTLSSLTRQEATRLIESLGGKVSGSVSRKTDWVIYGEQAGSKLQRAQELGIPLMDEETFLKTIGYAKKEDE</sequence>
<dbReference type="NCBIfam" id="TIGR00575">
    <property type="entry name" value="dnlj"/>
    <property type="match status" value="1"/>
</dbReference>
<dbReference type="Pfam" id="PF03119">
    <property type="entry name" value="DNA_ligase_ZBD"/>
    <property type="match status" value="1"/>
</dbReference>
<dbReference type="InterPro" id="IPR013840">
    <property type="entry name" value="DNAligase_N"/>
</dbReference>
<accession>A0A1Y3PAQ0</accession>
<evidence type="ECO:0000259" key="17">
    <source>
        <dbReference type="PROSITE" id="PS50172"/>
    </source>
</evidence>
<dbReference type="PROSITE" id="PS50172">
    <property type="entry name" value="BRCT"/>
    <property type="match status" value="1"/>
</dbReference>
<evidence type="ECO:0000256" key="10">
    <source>
        <dbReference type="ARBA" id="ARBA00023027"/>
    </source>
</evidence>
<evidence type="ECO:0000256" key="13">
    <source>
        <dbReference type="ARBA" id="ARBA00034005"/>
    </source>
</evidence>
<feature type="binding site" evidence="15">
    <location>
        <begin position="83"/>
        <end position="84"/>
    </location>
    <ligand>
        <name>NAD(+)</name>
        <dbReference type="ChEBI" id="CHEBI:57540"/>
    </ligand>
</feature>
<dbReference type="FunFam" id="2.40.50.140:FF:000012">
    <property type="entry name" value="DNA ligase"/>
    <property type="match status" value="1"/>
</dbReference>
<dbReference type="CDD" id="cd17748">
    <property type="entry name" value="BRCT_DNA_ligase_like"/>
    <property type="match status" value="1"/>
</dbReference>
<dbReference type="Gene3D" id="1.10.287.610">
    <property type="entry name" value="Helix hairpin bin"/>
    <property type="match status" value="1"/>
</dbReference>
<dbReference type="Pfam" id="PF03120">
    <property type="entry name" value="OB_DNA_ligase"/>
    <property type="match status" value="1"/>
</dbReference>
<dbReference type="PANTHER" id="PTHR23389:SF9">
    <property type="entry name" value="DNA LIGASE"/>
    <property type="match status" value="1"/>
</dbReference>
<keyword evidence="5 15" id="KW-0235">DNA replication</keyword>
<proteinExistence type="inferred from homology"/>
<feature type="binding site" evidence="15">
    <location>
        <position position="114"/>
    </location>
    <ligand>
        <name>NAD(+)</name>
        <dbReference type="ChEBI" id="CHEBI:57540"/>
    </ligand>
</feature>
<feature type="binding site" evidence="15">
    <location>
        <position position="311"/>
    </location>
    <ligand>
        <name>NAD(+)</name>
        <dbReference type="ChEBI" id="CHEBI:57540"/>
    </ligand>
</feature>
<evidence type="ECO:0000313" key="18">
    <source>
        <dbReference type="EMBL" id="OUM84403.1"/>
    </source>
</evidence>
<dbReference type="InterPro" id="IPR004150">
    <property type="entry name" value="NAD_DNA_ligase_OB"/>
</dbReference>
<dbReference type="Gene3D" id="2.40.50.140">
    <property type="entry name" value="Nucleic acid-binding proteins"/>
    <property type="match status" value="1"/>
</dbReference>
<dbReference type="GO" id="GO:0003911">
    <property type="term" value="F:DNA ligase (NAD+) activity"/>
    <property type="evidence" value="ECO:0007669"/>
    <property type="project" value="UniProtKB-UniRule"/>
</dbReference>
<dbReference type="GO" id="GO:0005829">
    <property type="term" value="C:cytosol"/>
    <property type="evidence" value="ECO:0007669"/>
    <property type="project" value="TreeGrafter"/>
</dbReference>
<dbReference type="SMART" id="SM00278">
    <property type="entry name" value="HhH1"/>
    <property type="match status" value="4"/>
</dbReference>
<dbReference type="Gene3D" id="3.30.470.30">
    <property type="entry name" value="DNA ligase/mRNA capping enzyme"/>
    <property type="match status" value="1"/>
</dbReference>
<dbReference type="InterPro" id="IPR033136">
    <property type="entry name" value="DNA_ligase_CS"/>
</dbReference>
<feature type="binding site" evidence="15">
    <location>
        <position position="423"/>
    </location>
    <ligand>
        <name>Zn(2+)</name>
        <dbReference type="ChEBI" id="CHEBI:29105"/>
    </ligand>
</feature>
<dbReference type="InterPro" id="IPR013839">
    <property type="entry name" value="DNAligase_adenylation"/>
</dbReference>
<feature type="binding site" evidence="15">
    <location>
        <position position="405"/>
    </location>
    <ligand>
        <name>Zn(2+)</name>
        <dbReference type="ChEBI" id="CHEBI:29105"/>
    </ligand>
</feature>
<reference evidence="19" key="1">
    <citation type="submission" date="2016-06" db="EMBL/GenBank/DDBJ databases">
        <authorList>
            <person name="Nascimento L."/>
            <person name="Pereira R.V."/>
            <person name="Martins L.F."/>
            <person name="Quaggio R.B."/>
            <person name="Silva A.M."/>
            <person name="Setubal J.C."/>
        </authorList>
    </citation>
    <scope>NUCLEOTIDE SEQUENCE [LARGE SCALE GENOMIC DNA]</scope>
</reference>
<evidence type="ECO:0000256" key="7">
    <source>
        <dbReference type="ARBA" id="ARBA00022763"/>
    </source>
</evidence>
<keyword evidence="9 15" id="KW-0460">Magnesium</keyword>
<dbReference type="SUPFAM" id="SSF56091">
    <property type="entry name" value="DNA ligase/mRNA capping enzyme, catalytic domain"/>
    <property type="match status" value="1"/>
</dbReference>
<dbReference type="CDD" id="cd00114">
    <property type="entry name" value="LIGANc"/>
    <property type="match status" value="1"/>
</dbReference>
<dbReference type="InterPro" id="IPR001357">
    <property type="entry name" value="BRCT_dom"/>
</dbReference>
<dbReference type="PROSITE" id="PS01056">
    <property type="entry name" value="DNA_LIGASE_N2"/>
    <property type="match status" value="1"/>
</dbReference>
<evidence type="ECO:0000256" key="6">
    <source>
        <dbReference type="ARBA" id="ARBA00022723"/>
    </source>
</evidence>
<dbReference type="PANTHER" id="PTHR23389">
    <property type="entry name" value="CHROMOSOME TRANSMISSION FIDELITY FACTOR 18"/>
    <property type="match status" value="1"/>
</dbReference>
<keyword evidence="11 15" id="KW-0234">DNA repair</keyword>
<feature type="binding site" evidence="15">
    <location>
        <position position="137"/>
    </location>
    <ligand>
        <name>NAD(+)</name>
        <dbReference type="ChEBI" id="CHEBI:57540"/>
    </ligand>
</feature>
<evidence type="ECO:0000256" key="8">
    <source>
        <dbReference type="ARBA" id="ARBA00022833"/>
    </source>
</evidence>
<keyword evidence="7 15" id="KW-0227">DNA damage</keyword>
<feature type="domain" description="BRCT" evidence="17">
    <location>
        <begin position="589"/>
        <end position="673"/>
    </location>
</feature>
<name>A0A1Y3PAQ0_9BACI</name>
<dbReference type="FunFam" id="3.30.470.30:FF:000001">
    <property type="entry name" value="DNA ligase"/>
    <property type="match status" value="1"/>
</dbReference>
<evidence type="ECO:0000256" key="11">
    <source>
        <dbReference type="ARBA" id="ARBA00023204"/>
    </source>
</evidence>
<feature type="binding site" evidence="15">
    <location>
        <position position="287"/>
    </location>
    <ligand>
        <name>NAD(+)</name>
        <dbReference type="ChEBI" id="CHEBI:57540"/>
    </ligand>
</feature>
<feature type="binding site" evidence="15">
    <location>
        <begin position="34"/>
        <end position="38"/>
    </location>
    <ligand>
        <name>NAD(+)</name>
        <dbReference type="ChEBI" id="CHEBI:57540"/>
    </ligand>
</feature>
<dbReference type="Pfam" id="PF12826">
    <property type="entry name" value="HHH_2"/>
    <property type="match status" value="1"/>
</dbReference>
<dbReference type="Gene3D" id="1.10.150.20">
    <property type="entry name" value="5' to 3' exonuclease, C-terminal subdomain"/>
    <property type="match status" value="2"/>
</dbReference>
<dbReference type="GO" id="GO:0006260">
    <property type="term" value="P:DNA replication"/>
    <property type="evidence" value="ECO:0007669"/>
    <property type="project" value="UniProtKB-KW"/>
</dbReference>
<dbReference type="PIRSF" id="PIRSF001604">
    <property type="entry name" value="LigA"/>
    <property type="match status" value="1"/>
</dbReference>
<keyword evidence="8 15" id="KW-0862">Zinc</keyword>
<dbReference type="InterPro" id="IPR004149">
    <property type="entry name" value="Znf_DNAligase_C4"/>
</dbReference>
<evidence type="ECO:0000256" key="14">
    <source>
        <dbReference type="ARBA" id="ARBA00060881"/>
    </source>
</evidence>
<dbReference type="InterPro" id="IPR003583">
    <property type="entry name" value="Hlx-hairpin-Hlx_DNA-bd_motif"/>
</dbReference>
<evidence type="ECO:0000256" key="5">
    <source>
        <dbReference type="ARBA" id="ARBA00022705"/>
    </source>
</evidence>
<dbReference type="GO" id="GO:0003677">
    <property type="term" value="F:DNA binding"/>
    <property type="evidence" value="ECO:0007669"/>
    <property type="project" value="InterPro"/>
</dbReference>
<dbReference type="SUPFAM" id="SSF50249">
    <property type="entry name" value="Nucleic acid-binding proteins"/>
    <property type="match status" value="1"/>
</dbReference>
<dbReference type="EMBL" id="LZRT01000130">
    <property type="protein sequence ID" value="OUM84403.1"/>
    <property type="molecule type" value="Genomic_DNA"/>
</dbReference>
<evidence type="ECO:0000256" key="3">
    <source>
        <dbReference type="ARBA" id="ARBA00013308"/>
    </source>
</evidence>
<keyword evidence="12 15" id="KW-0464">Manganese</keyword>
<evidence type="ECO:0000313" key="19">
    <source>
        <dbReference type="Proteomes" id="UP000196475"/>
    </source>
</evidence>
<dbReference type="NCBIfam" id="NF005932">
    <property type="entry name" value="PRK07956.1"/>
    <property type="match status" value="1"/>
</dbReference>
<dbReference type="Gene3D" id="6.20.10.30">
    <property type="match status" value="1"/>
</dbReference>
<dbReference type="Proteomes" id="UP000196475">
    <property type="component" value="Unassembled WGS sequence"/>
</dbReference>
<feature type="binding site" evidence="15">
    <location>
        <position position="408"/>
    </location>
    <ligand>
        <name>Zn(2+)</name>
        <dbReference type="ChEBI" id="CHEBI:29105"/>
    </ligand>
</feature>
<dbReference type="InterPro" id="IPR001679">
    <property type="entry name" value="DNA_ligase"/>
</dbReference>
<feature type="binding site" evidence="15">
    <location>
        <position position="428"/>
    </location>
    <ligand>
        <name>Zn(2+)</name>
        <dbReference type="ChEBI" id="CHEBI:29105"/>
    </ligand>
</feature>
<dbReference type="SUPFAM" id="SSF52113">
    <property type="entry name" value="BRCT domain"/>
    <property type="match status" value="1"/>
</dbReference>
<dbReference type="SUPFAM" id="SSF47781">
    <property type="entry name" value="RuvA domain 2-like"/>
    <property type="match status" value="1"/>
</dbReference>
<dbReference type="Pfam" id="PF14520">
    <property type="entry name" value="HHH_5"/>
    <property type="match status" value="1"/>
</dbReference>
<comment type="catalytic activity">
    <reaction evidence="13 15 16">
        <text>NAD(+) + (deoxyribonucleotide)n-3'-hydroxyl + 5'-phospho-(deoxyribonucleotide)m = (deoxyribonucleotide)n+m + AMP + beta-nicotinamide D-nucleotide.</text>
        <dbReference type="EC" id="6.5.1.2"/>
    </reaction>
</comment>
<evidence type="ECO:0000256" key="1">
    <source>
        <dbReference type="ARBA" id="ARBA00004067"/>
    </source>
</evidence>
<evidence type="ECO:0000256" key="2">
    <source>
        <dbReference type="ARBA" id="ARBA00012722"/>
    </source>
</evidence>
<comment type="caution">
    <text evidence="18">The sequence shown here is derived from an EMBL/GenBank/DDBJ whole genome shotgun (WGS) entry which is preliminary data.</text>
</comment>
<dbReference type="InterPro" id="IPR010994">
    <property type="entry name" value="RuvA_2-like"/>
</dbReference>
<organism evidence="18 19">
    <name type="scientific">Bacillus thermozeamaize</name>
    <dbReference type="NCBI Taxonomy" id="230954"/>
    <lineage>
        <taxon>Bacteria</taxon>
        <taxon>Bacillati</taxon>
        <taxon>Bacillota</taxon>
        <taxon>Bacilli</taxon>
        <taxon>Bacillales</taxon>
        <taxon>Bacillaceae</taxon>
        <taxon>Bacillus</taxon>
    </lineage>
</organism>
<dbReference type="InterPro" id="IPR018239">
    <property type="entry name" value="DNA_ligase_AS"/>
</dbReference>
<feature type="binding site" evidence="15">
    <location>
        <position position="171"/>
    </location>
    <ligand>
        <name>NAD(+)</name>
        <dbReference type="ChEBI" id="CHEBI:57540"/>
    </ligand>
</feature>